<dbReference type="PANTHER" id="PTHR35763:SF1">
    <property type="entry name" value="OS11G0133900 PROTEIN"/>
    <property type="match status" value="1"/>
</dbReference>
<evidence type="ECO:0000313" key="1">
    <source>
        <dbReference type="EnsemblPlants" id="OMERI11G02280.2"/>
    </source>
</evidence>
<reference evidence="1" key="2">
    <citation type="submission" date="2018-05" db="EMBL/GenBank/DDBJ databases">
        <title>OmerRS3 (Oryza meridionalis Reference Sequence Version 3).</title>
        <authorList>
            <person name="Zhang J."/>
            <person name="Kudrna D."/>
            <person name="Lee S."/>
            <person name="Talag J."/>
            <person name="Welchert J."/>
            <person name="Wing R.A."/>
        </authorList>
    </citation>
    <scope>NUCLEOTIDE SEQUENCE [LARGE SCALE GENOMIC DNA]</scope>
    <source>
        <strain evidence="1">cv. OR44</strain>
    </source>
</reference>
<sequence>MVATSAAVYRRVLKAVQKHVGGGDSKKHFREFVASEFRRPTGTDADARARLRLAGDYAYLLASVHHHKDLLFSYNIAVDRSEEMRKILNKSAASVGLQLPDDLLFSYNIAVDRSEEMRKILNKSAASVGLQLPDMEQCEDRGGRYLRQVSQNFTFTVKPLTVTSFDLRNLIRGVLPELHSIDGVVEPRNSSASGGALVFLGTIPGSLADVMKRKKRSCNLKLDASVVESGGLWTPSGS</sequence>
<dbReference type="AlphaFoldDB" id="A0A0E0F278"/>
<accession>A0A0E0F278</accession>
<reference evidence="1" key="1">
    <citation type="submission" date="2015-04" db="UniProtKB">
        <authorList>
            <consortium name="EnsemblPlants"/>
        </authorList>
    </citation>
    <scope>IDENTIFICATION</scope>
</reference>
<proteinExistence type="predicted"/>
<dbReference type="Pfam" id="PF13233">
    <property type="entry name" value="Complex1_LYR_2"/>
    <property type="match status" value="1"/>
</dbReference>
<dbReference type="HOGENOM" id="CLU_1247077_0_0_1"/>
<dbReference type="eggNOG" id="ENOG502S3ZB">
    <property type="taxonomic scope" value="Eukaryota"/>
</dbReference>
<evidence type="ECO:0000313" key="2">
    <source>
        <dbReference type="Proteomes" id="UP000008021"/>
    </source>
</evidence>
<protein>
    <submittedName>
        <fullName evidence="1">Uncharacterized protein</fullName>
    </submittedName>
</protein>
<name>A0A0E0F278_9ORYZ</name>
<dbReference type="Proteomes" id="UP000008021">
    <property type="component" value="Chromosome 11"/>
</dbReference>
<dbReference type="EnsemblPlants" id="OMERI11G02280.2">
    <property type="protein sequence ID" value="OMERI11G02280.2"/>
    <property type="gene ID" value="OMERI11G02280"/>
</dbReference>
<dbReference type="Gramene" id="OMERI11G02280.2">
    <property type="protein sequence ID" value="OMERI11G02280.2"/>
    <property type="gene ID" value="OMERI11G02280"/>
</dbReference>
<keyword evidence="2" id="KW-1185">Reference proteome</keyword>
<organism evidence="1">
    <name type="scientific">Oryza meridionalis</name>
    <dbReference type="NCBI Taxonomy" id="40149"/>
    <lineage>
        <taxon>Eukaryota</taxon>
        <taxon>Viridiplantae</taxon>
        <taxon>Streptophyta</taxon>
        <taxon>Embryophyta</taxon>
        <taxon>Tracheophyta</taxon>
        <taxon>Spermatophyta</taxon>
        <taxon>Magnoliopsida</taxon>
        <taxon>Liliopsida</taxon>
        <taxon>Poales</taxon>
        <taxon>Poaceae</taxon>
        <taxon>BOP clade</taxon>
        <taxon>Oryzoideae</taxon>
        <taxon>Oryzeae</taxon>
        <taxon>Oryzinae</taxon>
        <taxon>Oryza</taxon>
    </lineage>
</organism>
<dbReference type="PANTHER" id="PTHR35763">
    <property type="entry name" value="COMPLEX 1 LYR-LIKE PROTEIN"/>
    <property type="match status" value="1"/>
</dbReference>